<name>A0A550BRH5_9AGAR</name>
<evidence type="ECO:0000256" key="4">
    <source>
        <dbReference type="ARBA" id="ARBA00022833"/>
    </source>
</evidence>
<dbReference type="InterPro" id="IPR012337">
    <property type="entry name" value="RNaseH-like_sf"/>
</dbReference>
<dbReference type="PANTHER" id="PTHR46481:SF10">
    <property type="entry name" value="ZINC FINGER BED DOMAIN-CONTAINING PROTEIN 39"/>
    <property type="match status" value="1"/>
</dbReference>
<protein>
    <submittedName>
        <fullName evidence="6">Uncharacterized protein</fullName>
    </submittedName>
</protein>
<evidence type="ECO:0000256" key="2">
    <source>
        <dbReference type="ARBA" id="ARBA00022723"/>
    </source>
</evidence>
<dbReference type="GO" id="GO:0005634">
    <property type="term" value="C:nucleus"/>
    <property type="evidence" value="ECO:0007669"/>
    <property type="project" value="UniProtKB-SubCell"/>
</dbReference>
<evidence type="ECO:0000256" key="5">
    <source>
        <dbReference type="ARBA" id="ARBA00023242"/>
    </source>
</evidence>
<comment type="caution">
    <text evidence="6">The sequence shown here is derived from an EMBL/GenBank/DDBJ whole genome shotgun (WGS) entry which is preliminary data.</text>
</comment>
<evidence type="ECO:0000313" key="7">
    <source>
        <dbReference type="Proteomes" id="UP000320762"/>
    </source>
</evidence>
<feature type="non-terminal residue" evidence="6">
    <location>
        <position position="1"/>
    </location>
</feature>
<proteinExistence type="predicted"/>
<gene>
    <name evidence="6" type="ORF">BD626DRAFT_420481</name>
</gene>
<sequence length="235" mass="26435">CFPHVVNISVQTFLKVLAEPIAPYDASIDYTADDAPQDVVACARNIVTAVRSSGQRRAHLQEIIEQGNKNGDWKAPPKDNGENDPPDVLRVVRLLRDVETRWSSTYIMIDRLLELYIAVDKMLRDSKYANTELAQLCLSKPQLDALRDIREFLLAPHLTQHCVAAQKTPTLSVVLPLYAKLIDTLKKFKLLLPKISHGIQAAIDKLEEYMEKSRHTQAYAAAMGESCRTSSFFPC</sequence>
<dbReference type="PANTHER" id="PTHR46481">
    <property type="entry name" value="ZINC FINGER BED DOMAIN-CONTAINING PROTEIN 4"/>
    <property type="match status" value="1"/>
</dbReference>
<keyword evidence="2" id="KW-0479">Metal-binding</keyword>
<dbReference type="OrthoDB" id="2790258at2759"/>
<evidence type="ECO:0000256" key="1">
    <source>
        <dbReference type="ARBA" id="ARBA00004123"/>
    </source>
</evidence>
<dbReference type="SUPFAM" id="SSF53098">
    <property type="entry name" value="Ribonuclease H-like"/>
    <property type="match status" value="1"/>
</dbReference>
<keyword evidence="4" id="KW-0862">Zinc</keyword>
<dbReference type="STRING" id="97359.A0A550BRH5"/>
<accession>A0A550BRH5</accession>
<reference evidence="6 7" key="1">
    <citation type="journal article" date="2019" name="New Phytol.">
        <title>Comparative genomics reveals unique wood-decay strategies and fruiting body development in the Schizophyllaceae.</title>
        <authorList>
            <person name="Almasi E."/>
            <person name="Sahu N."/>
            <person name="Krizsan K."/>
            <person name="Balint B."/>
            <person name="Kovacs G.M."/>
            <person name="Kiss B."/>
            <person name="Cseklye J."/>
            <person name="Drula E."/>
            <person name="Henrissat B."/>
            <person name="Nagy I."/>
            <person name="Chovatia M."/>
            <person name="Adam C."/>
            <person name="LaButti K."/>
            <person name="Lipzen A."/>
            <person name="Riley R."/>
            <person name="Grigoriev I.V."/>
            <person name="Nagy L.G."/>
        </authorList>
    </citation>
    <scope>NUCLEOTIDE SEQUENCE [LARGE SCALE GENOMIC DNA]</scope>
    <source>
        <strain evidence="6 7">NL-1724</strain>
    </source>
</reference>
<dbReference type="AlphaFoldDB" id="A0A550BRH5"/>
<evidence type="ECO:0000313" key="6">
    <source>
        <dbReference type="EMBL" id="TRM55131.1"/>
    </source>
</evidence>
<comment type="subcellular location">
    <subcellularLocation>
        <location evidence="1">Nucleus</location>
    </subcellularLocation>
</comment>
<dbReference type="Proteomes" id="UP000320762">
    <property type="component" value="Unassembled WGS sequence"/>
</dbReference>
<dbReference type="EMBL" id="VDMD01000316">
    <property type="protein sequence ID" value="TRM55131.1"/>
    <property type="molecule type" value="Genomic_DNA"/>
</dbReference>
<dbReference type="GO" id="GO:0008270">
    <property type="term" value="F:zinc ion binding"/>
    <property type="evidence" value="ECO:0007669"/>
    <property type="project" value="UniProtKB-KW"/>
</dbReference>
<keyword evidence="5" id="KW-0539">Nucleus</keyword>
<organism evidence="6 7">
    <name type="scientific">Schizophyllum amplum</name>
    <dbReference type="NCBI Taxonomy" id="97359"/>
    <lineage>
        <taxon>Eukaryota</taxon>
        <taxon>Fungi</taxon>
        <taxon>Dikarya</taxon>
        <taxon>Basidiomycota</taxon>
        <taxon>Agaricomycotina</taxon>
        <taxon>Agaricomycetes</taxon>
        <taxon>Agaricomycetidae</taxon>
        <taxon>Agaricales</taxon>
        <taxon>Schizophyllaceae</taxon>
        <taxon>Schizophyllum</taxon>
    </lineage>
</organism>
<keyword evidence="3" id="KW-0863">Zinc-finger</keyword>
<dbReference type="InterPro" id="IPR052035">
    <property type="entry name" value="ZnF_BED_domain_contain"/>
</dbReference>
<evidence type="ECO:0000256" key="3">
    <source>
        <dbReference type="ARBA" id="ARBA00022771"/>
    </source>
</evidence>
<keyword evidence="7" id="KW-1185">Reference proteome</keyword>